<dbReference type="Gene3D" id="1.10.10.10">
    <property type="entry name" value="Winged helix-like DNA-binding domain superfamily/Winged helix DNA-binding domain"/>
    <property type="match status" value="1"/>
</dbReference>
<evidence type="ECO:0000259" key="5">
    <source>
        <dbReference type="PROSITE" id="PS50931"/>
    </source>
</evidence>
<reference evidence="6 7" key="1">
    <citation type="submission" date="2016-03" db="EMBL/GenBank/DDBJ databases">
        <title>Photobacterium proteolyticum sp. nov. a protease producing bacterium isolated from ocean sediments of Laizhou Bay.</title>
        <authorList>
            <person name="Li Y."/>
        </authorList>
    </citation>
    <scope>NUCLEOTIDE SEQUENCE [LARGE SCALE GENOMIC DNA]</scope>
    <source>
        <strain evidence="6 7">R-40508</strain>
    </source>
</reference>
<dbReference type="GO" id="GO:0000976">
    <property type="term" value="F:transcription cis-regulatory region binding"/>
    <property type="evidence" value="ECO:0007669"/>
    <property type="project" value="TreeGrafter"/>
</dbReference>
<proteinExistence type="inferred from homology"/>
<dbReference type="Pfam" id="PF00126">
    <property type="entry name" value="HTH_1"/>
    <property type="match status" value="1"/>
</dbReference>
<dbReference type="InterPro" id="IPR005119">
    <property type="entry name" value="LysR_subst-bd"/>
</dbReference>
<dbReference type="SUPFAM" id="SSF46785">
    <property type="entry name" value="Winged helix' DNA-binding domain"/>
    <property type="match status" value="1"/>
</dbReference>
<dbReference type="STRING" id="858640.A3K86_20505"/>
<name>A0A178K3M9_9GAMM</name>
<dbReference type="InterPro" id="IPR000847">
    <property type="entry name" value="LysR_HTH_N"/>
</dbReference>
<dbReference type="OrthoDB" id="196624at2"/>
<dbReference type="AlphaFoldDB" id="A0A178K3M9"/>
<dbReference type="InterPro" id="IPR036388">
    <property type="entry name" value="WH-like_DNA-bd_sf"/>
</dbReference>
<organism evidence="6 7">
    <name type="scientific">Photobacterium jeanii</name>
    <dbReference type="NCBI Taxonomy" id="858640"/>
    <lineage>
        <taxon>Bacteria</taxon>
        <taxon>Pseudomonadati</taxon>
        <taxon>Pseudomonadota</taxon>
        <taxon>Gammaproteobacteria</taxon>
        <taxon>Vibrionales</taxon>
        <taxon>Vibrionaceae</taxon>
        <taxon>Photobacterium</taxon>
    </lineage>
</organism>
<evidence type="ECO:0000256" key="2">
    <source>
        <dbReference type="ARBA" id="ARBA00023015"/>
    </source>
</evidence>
<accession>A0A178K3M9</accession>
<keyword evidence="4" id="KW-0804">Transcription</keyword>
<dbReference type="Proteomes" id="UP000078503">
    <property type="component" value="Unassembled WGS sequence"/>
</dbReference>
<dbReference type="PANTHER" id="PTHR30126:SF91">
    <property type="entry name" value="LYSR FAMILY TRANSCRIPTIONAL REGULATOR"/>
    <property type="match status" value="1"/>
</dbReference>
<evidence type="ECO:0000256" key="3">
    <source>
        <dbReference type="ARBA" id="ARBA00023125"/>
    </source>
</evidence>
<dbReference type="GO" id="GO:0003700">
    <property type="term" value="F:DNA-binding transcription factor activity"/>
    <property type="evidence" value="ECO:0007669"/>
    <property type="project" value="InterPro"/>
</dbReference>
<evidence type="ECO:0000256" key="4">
    <source>
        <dbReference type="ARBA" id="ARBA00023163"/>
    </source>
</evidence>
<dbReference type="InterPro" id="IPR036390">
    <property type="entry name" value="WH_DNA-bd_sf"/>
</dbReference>
<dbReference type="Pfam" id="PF03466">
    <property type="entry name" value="LysR_substrate"/>
    <property type="match status" value="1"/>
</dbReference>
<dbReference type="Gene3D" id="3.40.190.290">
    <property type="match status" value="1"/>
</dbReference>
<keyword evidence="3" id="KW-0238">DNA-binding</keyword>
<protein>
    <submittedName>
        <fullName evidence="6">LysR family transcriptional regulator</fullName>
    </submittedName>
</protein>
<dbReference type="PANTHER" id="PTHR30126">
    <property type="entry name" value="HTH-TYPE TRANSCRIPTIONAL REGULATOR"/>
    <property type="match status" value="1"/>
</dbReference>
<evidence type="ECO:0000256" key="1">
    <source>
        <dbReference type="ARBA" id="ARBA00009437"/>
    </source>
</evidence>
<dbReference type="PROSITE" id="PS50931">
    <property type="entry name" value="HTH_LYSR"/>
    <property type="match status" value="1"/>
</dbReference>
<dbReference type="CDD" id="cd05466">
    <property type="entry name" value="PBP2_LTTR_substrate"/>
    <property type="match status" value="1"/>
</dbReference>
<gene>
    <name evidence="6" type="ORF">A3K86_20505</name>
</gene>
<comment type="caution">
    <text evidence="6">The sequence shown here is derived from an EMBL/GenBank/DDBJ whole genome shotgun (WGS) entry which is preliminary data.</text>
</comment>
<sequence>MPRATFDQLSAFVAVAEHGSFSKAARVLRKDRSTLHHQVTDLEIDWDVTLFKRTGRSPVLTEQGKALLRPSKFIIYQMNALESATDSLSMGEKTSLTICYDASLPAHAIQGFDKQLRQQHRMTDINWLQRNRDEAVELLSKGDADFAIALNQGAVHPDTGVSFINLGYPKFDFFVHQDSPLATQKEVSMSELQLHRQFMLEDFLDSKLGQQSAISPQISIVSDSDVLVALLEVEGYALLPIHLLDDKQHQVFHKLHVDFAAQGGHFGYVLLHPSTAVLKPLQKDVITTITDWFRQICR</sequence>
<feature type="domain" description="HTH lysR-type" evidence="5">
    <location>
        <begin position="1"/>
        <end position="61"/>
    </location>
</feature>
<keyword evidence="2" id="KW-0805">Transcription regulation</keyword>
<evidence type="ECO:0000313" key="7">
    <source>
        <dbReference type="Proteomes" id="UP000078503"/>
    </source>
</evidence>
<dbReference type="SUPFAM" id="SSF53850">
    <property type="entry name" value="Periplasmic binding protein-like II"/>
    <property type="match status" value="1"/>
</dbReference>
<dbReference type="EMBL" id="LVHF01000033">
    <property type="protein sequence ID" value="OAN11334.1"/>
    <property type="molecule type" value="Genomic_DNA"/>
</dbReference>
<dbReference type="RefSeq" id="WP_068335928.1">
    <property type="nucleotide sequence ID" value="NZ_LVHF01000033.1"/>
</dbReference>
<evidence type="ECO:0000313" key="6">
    <source>
        <dbReference type="EMBL" id="OAN11334.1"/>
    </source>
</evidence>
<comment type="similarity">
    <text evidence="1">Belongs to the LysR transcriptional regulatory family.</text>
</comment>
<keyword evidence="7" id="KW-1185">Reference proteome</keyword>